<keyword evidence="2" id="KW-0449">Lipoprotein</keyword>
<reference evidence="2 3" key="1">
    <citation type="journal article" date="2014" name="J. Bacteriol.">
        <title>Characterization of novel virulent broad-host-range phages of Xylella fastidiosa and Xanthomonas.</title>
        <authorList>
            <person name="Ahern S.J."/>
            <person name="Das M."/>
            <person name="Bhowmick T.S."/>
            <person name="Young R."/>
            <person name="Gonzalez C.F."/>
        </authorList>
    </citation>
    <scope>NUCLEOTIDE SEQUENCE [LARGE SCALE GENOMIC DNA]</scope>
</reference>
<proteinExistence type="predicted"/>
<evidence type="ECO:0000313" key="2">
    <source>
        <dbReference type="EMBL" id="AHB12094.1"/>
    </source>
</evidence>
<evidence type="ECO:0000256" key="1">
    <source>
        <dbReference type="SAM" id="MobiDB-lite"/>
    </source>
</evidence>
<dbReference type="Proteomes" id="UP000018621">
    <property type="component" value="Segment"/>
</dbReference>
<name>V5Q7J6_9CAUD</name>
<protein>
    <submittedName>
        <fullName evidence="2">Putative lipoprotein</fullName>
    </submittedName>
</protein>
<feature type="compositionally biased region" description="Acidic residues" evidence="1">
    <location>
        <begin position="74"/>
        <end position="104"/>
    </location>
</feature>
<feature type="compositionally biased region" description="Acidic residues" evidence="1">
    <location>
        <begin position="31"/>
        <end position="40"/>
    </location>
</feature>
<dbReference type="EMBL" id="KF626665">
    <property type="protein sequence ID" value="AHB12094.1"/>
    <property type="molecule type" value="Genomic_DNA"/>
</dbReference>
<accession>V5Q7J6</accession>
<keyword evidence="3" id="KW-1185">Reference proteome</keyword>
<gene>
    <name evidence="2" type="ORF">Sano_74</name>
</gene>
<organism evidence="2 3">
    <name type="scientific">Xylella phage Sano</name>
    <dbReference type="NCBI Taxonomy" id="1415148"/>
    <lineage>
        <taxon>Viruses</taxon>
        <taxon>Duplodnaviria</taxon>
        <taxon>Heunggongvirae</taxon>
        <taxon>Uroviricota</taxon>
        <taxon>Caudoviricetes</taxon>
        <taxon>Casjensviridae</taxon>
        <taxon>Sanovirus</taxon>
        <taxon>Sanovirus sano</taxon>
        <taxon>Xylella virus Sano</taxon>
    </lineage>
</organism>
<dbReference type="OrthoDB" id="39788at10239"/>
<evidence type="ECO:0000313" key="3">
    <source>
        <dbReference type="Proteomes" id="UP000018621"/>
    </source>
</evidence>
<feature type="region of interest" description="Disordered" evidence="1">
    <location>
        <begin position="18"/>
        <end position="104"/>
    </location>
</feature>
<sequence>MSTINAKKLAAAIVLIIEAVGGTSSNSSVNESEDGGDEEEAPKRGRGRPAGSTKKAPAEKAAPKGKGKSKPDPLDDEDEEEGDGDEDEGDDDLGLEDDEEEVTQEELVASFKALKSSHGVDACKKVLALLDESNVLNIPAKKYPEAMKEIKRAASRKK</sequence>